<dbReference type="GO" id="GO:0003700">
    <property type="term" value="F:DNA-binding transcription factor activity"/>
    <property type="evidence" value="ECO:0007669"/>
    <property type="project" value="InterPro"/>
</dbReference>
<protein>
    <submittedName>
        <fullName evidence="7">PLP-dependent aminotransferase family protein</fullName>
    </submittedName>
</protein>
<evidence type="ECO:0000259" key="6">
    <source>
        <dbReference type="PROSITE" id="PS50949"/>
    </source>
</evidence>
<dbReference type="CDD" id="cd00609">
    <property type="entry name" value="AAT_like"/>
    <property type="match status" value="1"/>
</dbReference>
<accession>A0A8B2NPI3</accession>
<keyword evidence="2" id="KW-0663">Pyridoxal phosphate</keyword>
<organism evidence="7 8">
    <name type="scientific">Acuticoccus sediminis</name>
    <dbReference type="NCBI Taxonomy" id="2184697"/>
    <lineage>
        <taxon>Bacteria</taxon>
        <taxon>Pseudomonadati</taxon>
        <taxon>Pseudomonadota</taxon>
        <taxon>Alphaproteobacteria</taxon>
        <taxon>Hyphomicrobiales</taxon>
        <taxon>Amorphaceae</taxon>
        <taxon>Acuticoccus</taxon>
    </lineage>
</organism>
<dbReference type="InterPro" id="IPR015421">
    <property type="entry name" value="PyrdxlP-dep_Trfase_major"/>
</dbReference>
<keyword evidence="5" id="KW-0804">Transcription</keyword>
<evidence type="ECO:0000256" key="5">
    <source>
        <dbReference type="ARBA" id="ARBA00023163"/>
    </source>
</evidence>
<proteinExistence type="inferred from homology"/>
<evidence type="ECO:0000256" key="3">
    <source>
        <dbReference type="ARBA" id="ARBA00023015"/>
    </source>
</evidence>
<dbReference type="AlphaFoldDB" id="A0A8B2NPI3"/>
<dbReference type="PANTHER" id="PTHR46577:SF1">
    <property type="entry name" value="HTH-TYPE TRANSCRIPTIONAL REGULATORY PROTEIN GABR"/>
    <property type="match status" value="1"/>
</dbReference>
<evidence type="ECO:0000256" key="4">
    <source>
        <dbReference type="ARBA" id="ARBA00023125"/>
    </source>
</evidence>
<dbReference type="GO" id="GO:0003677">
    <property type="term" value="F:DNA binding"/>
    <property type="evidence" value="ECO:0007669"/>
    <property type="project" value="UniProtKB-KW"/>
</dbReference>
<keyword evidence="7" id="KW-0808">Transferase</keyword>
<gene>
    <name evidence="7" type="ORF">DLJ53_10340</name>
</gene>
<dbReference type="InterPro" id="IPR051446">
    <property type="entry name" value="HTH_trans_reg/aminotransferase"/>
</dbReference>
<dbReference type="Pfam" id="PF00392">
    <property type="entry name" value="GntR"/>
    <property type="match status" value="1"/>
</dbReference>
<name>A0A8B2NPI3_9HYPH</name>
<dbReference type="Proteomes" id="UP000249590">
    <property type="component" value="Unassembled WGS sequence"/>
</dbReference>
<keyword evidence="3" id="KW-0805">Transcription regulation</keyword>
<comment type="caution">
    <text evidence="7">The sequence shown here is derived from an EMBL/GenBank/DDBJ whole genome shotgun (WGS) entry which is preliminary data.</text>
</comment>
<dbReference type="OrthoDB" id="9808770at2"/>
<dbReference type="SUPFAM" id="SSF53383">
    <property type="entry name" value="PLP-dependent transferases"/>
    <property type="match status" value="1"/>
</dbReference>
<evidence type="ECO:0000313" key="8">
    <source>
        <dbReference type="Proteomes" id="UP000249590"/>
    </source>
</evidence>
<dbReference type="PANTHER" id="PTHR46577">
    <property type="entry name" value="HTH-TYPE TRANSCRIPTIONAL REGULATORY PROTEIN GABR"/>
    <property type="match status" value="1"/>
</dbReference>
<dbReference type="InterPro" id="IPR015424">
    <property type="entry name" value="PyrdxlP-dep_Trfase"/>
</dbReference>
<dbReference type="CDD" id="cd07377">
    <property type="entry name" value="WHTH_GntR"/>
    <property type="match status" value="1"/>
</dbReference>
<dbReference type="Gene3D" id="1.10.10.10">
    <property type="entry name" value="Winged helix-like DNA-binding domain superfamily/Winged helix DNA-binding domain"/>
    <property type="match status" value="1"/>
</dbReference>
<dbReference type="SMART" id="SM00345">
    <property type="entry name" value="HTH_GNTR"/>
    <property type="match status" value="1"/>
</dbReference>
<dbReference type="SUPFAM" id="SSF46785">
    <property type="entry name" value="Winged helix' DNA-binding domain"/>
    <property type="match status" value="1"/>
</dbReference>
<keyword evidence="4" id="KW-0238">DNA-binding</keyword>
<evidence type="ECO:0000313" key="7">
    <source>
        <dbReference type="EMBL" id="RAI01796.1"/>
    </source>
</evidence>
<feature type="domain" description="HTH gntR-type" evidence="6">
    <location>
        <begin position="19"/>
        <end position="87"/>
    </location>
</feature>
<dbReference type="Pfam" id="PF00155">
    <property type="entry name" value="Aminotran_1_2"/>
    <property type="match status" value="1"/>
</dbReference>
<dbReference type="InterPro" id="IPR036390">
    <property type="entry name" value="WH_DNA-bd_sf"/>
</dbReference>
<keyword evidence="8" id="KW-1185">Reference proteome</keyword>
<dbReference type="EMBL" id="QHHQ01000002">
    <property type="protein sequence ID" value="RAI01796.1"/>
    <property type="molecule type" value="Genomic_DNA"/>
</dbReference>
<dbReference type="Gene3D" id="3.40.640.10">
    <property type="entry name" value="Type I PLP-dependent aspartate aminotransferase-like (Major domain)"/>
    <property type="match status" value="1"/>
</dbReference>
<dbReference type="GO" id="GO:0030170">
    <property type="term" value="F:pyridoxal phosphate binding"/>
    <property type="evidence" value="ECO:0007669"/>
    <property type="project" value="InterPro"/>
</dbReference>
<evidence type="ECO:0000256" key="1">
    <source>
        <dbReference type="ARBA" id="ARBA00005384"/>
    </source>
</evidence>
<dbReference type="PRINTS" id="PR00035">
    <property type="entry name" value="HTHGNTR"/>
</dbReference>
<dbReference type="InterPro" id="IPR000524">
    <property type="entry name" value="Tscrpt_reg_HTH_GntR"/>
</dbReference>
<dbReference type="InterPro" id="IPR036388">
    <property type="entry name" value="WH-like_DNA-bd_sf"/>
</dbReference>
<comment type="similarity">
    <text evidence="1">In the C-terminal section; belongs to the class-I pyridoxal-phosphate-dependent aminotransferase family.</text>
</comment>
<sequence>MKRSSESALPPIRLDPSIRNQSLRVRSGLRAAIVDGLLAPGLRLPSSRELAVQLGIGRNMVVAAYEQLMSDGLIEARHGSGTYVSASLPPPQSVATAPEIPLNFGRRRPFALGQTHVEPAFLSRLAAATRQHIAGASLADLAYGDPRGSPRLRRQIAEFLAVNRGIRCDPDCVVVVSGTQHGLRLCADALLSRGDPVWFEDPGYPMSHATLAAAGSRPVAVPVDADGLDVTAGIAREPRARAAYVTPSHQFPTGVRMGMDRRVALIDWAKSAGAWVFEDDYDSEFRYSGPPLTALAGLSPDRVIYLGTFAKTLFPGLRLGYVVVPPDALEPVLKARAAIDRFTPVFLQEAVADLMADGTIAAHLRRTLRRYRAHRDLVAGIVGTGSRGVLRPDIPEHGLHMIAWLREDLPTRLASAIRREAGVETTLFSETRREPGTSEGFVLGFSGYDAEILRSASTALAETAWRLASARHDVEQPPAAEA</sequence>
<dbReference type="RefSeq" id="WP_111344932.1">
    <property type="nucleotide sequence ID" value="NZ_QHHQ01000002.1"/>
</dbReference>
<evidence type="ECO:0000256" key="2">
    <source>
        <dbReference type="ARBA" id="ARBA00022898"/>
    </source>
</evidence>
<reference evidence="7 8" key="1">
    <citation type="submission" date="2018-05" db="EMBL/GenBank/DDBJ databases">
        <title>Acuticoccus sediminis sp. nov., isolated from deep-sea sediment of Indian Ocean.</title>
        <authorList>
            <person name="Liu X."/>
            <person name="Lai Q."/>
            <person name="Du Y."/>
            <person name="Sun F."/>
            <person name="Zhang X."/>
            <person name="Wang S."/>
            <person name="Shao Z."/>
        </authorList>
    </citation>
    <scope>NUCLEOTIDE SEQUENCE [LARGE SCALE GENOMIC DNA]</scope>
    <source>
        <strain evidence="7 8">PTG4-2</strain>
    </source>
</reference>
<dbReference type="GO" id="GO:0008483">
    <property type="term" value="F:transaminase activity"/>
    <property type="evidence" value="ECO:0007669"/>
    <property type="project" value="UniProtKB-KW"/>
</dbReference>
<keyword evidence="7" id="KW-0032">Aminotransferase</keyword>
<dbReference type="InterPro" id="IPR004839">
    <property type="entry name" value="Aminotransferase_I/II_large"/>
</dbReference>
<dbReference type="PROSITE" id="PS50949">
    <property type="entry name" value="HTH_GNTR"/>
    <property type="match status" value="1"/>
</dbReference>